<dbReference type="PIRSF" id="PIRSF000777">
    <property type="entry name" value="RNA_polIII_C31"/>
    <property type="match status" value="1"/>
</dbReference>
<dbReference type="Proteomes" id="UP000094801">
    <property type="component" value="Unassembled WGS sequence"/>
</dbReference>
<feature type="compositionally biased region" description="Acidic residues" evidence="5">
    <location>
        <begin position="159"/>
        <end position="186"/>
    </location>
</feature>
<comment type="subunit">
    <text evidence="4">Component of the RNA polymerase III (Pol III) complex.</text>
</comment>
<protein>
    <recommendedName>
        <fullName evidence="4">DNA-directed RNA polymerase III subunit</fullName>
    </recommendedName>
</protein>
<evidence type="ECO:0000256" key="4">
    <source>
        <dbReference type="PIRNR" id="PIRNR000777"/>
    </source>
</evidence>
<sequence length="210" mass="24043">MSFRDKGNRVLLPFGLDYADITQASGTQELKYPLPINGPITNLEDEAAKQFTNFAELMKNGSFYTGTLESGVNDGLKRYSDKYRKTVKTGRSIDEHPFVAEFFPEELHQVFMGKNKDKKKKSLAISNYTKGVDKDMAELIKLSEEDKQKNLMERLNNVDENEEENEVDAEEEEEDDEFEEDDDDDYNAEKYFDDGDDYGDDDGGDEEAAF</sequence>
<dbReference type="STRING" id="983967.A0A1E4SWT9"/>
<evidence type="ECO:0000313" key="6">
    <source>
        <dbReference type="EMBL" id="ODV83963.1"/>
    </source>
</evidence>
<dbReference type="Pfam" id="PF11705">
    <property type="entry name" value="RNA_pol_3_Rpc31"/>
    <property type="match status" value="1"/>
</dbReference>
<dbReference type="GO" id="GO:0006383">
    <property type="term" value="P:transcription by RNA polymerase III"/>
    <property type="evidence" value="ECO:0007669"/>
    <property type="project" value="UniProtKB-UniRule"/>
</dbReference>
<dbReference type="OrthoDB" id="5377312at2759"/>
<comment type="function">
    <text evidence="4">DNA-dependent RNA polymerase catalyzes the transcription of DNA into RNA using the four ribonucleoside triphosphates as substrates. Specific peripheric component of RNA polymerase III which synthesizes small RNAs, such as 5S rRNA and tRNAs.</text>
</comment>
<dbReference type="GO" id="GO:0005666">
    <property type="term" value="C:RNA polymerase III complex"/>
    <property type="evidence" value="ECO:0007669"/>
    <property type="project" value="UniProtKB-UniRule"/>
</dbReference>
<reference evidence="7" key="1">
    <citation type="submission" date="2016-04" db="EMBL/GenBank/DDBJ databases">
        <title>Comparative genomics of biotechnologically important yeasts.</title>
        <authorList>
            <consortium name="DOE Joint Genome Institute"/>
            <person name="Riley R."/>
            <person name="Haridas S."/>
            <person name="Wolfe K.H."/>
            <person name="Lopes M.R."/>
            <person name="Hittinger C.T."/>
            <person name="Goker M."/>
            <person name="Salamov A."/>
            <person name="Wisecaver J."/>
            <person name="Long T.M."/>
            <person name="Aerts A.L."/>
            <person name="Barry K."/>
            <person name="Choi C."/>
            <person name="Clum A."/>
            <person name="Coughlan A.Y."/>
            <person name="Deshpande S."/>
            <person name="Douglass A.P."/>
            <person name="Hanson S.J."/>
            <person name="Klenk H.-P."/>
            <person name="Labutti K."/>
            <person name="Lapidus A."/>
            <person name="Lindquist E."/>
            <person name="Lipzen A."/>
            <person name="Meier-Kolthoff J.P."/>
            <person name="Ohm R.A."/>
            <person name="Otillar R.P."/>
            <person name="Pangilinan J."/>
            <person name="Peng Y."/>
            <person name="Rokas A."/>
            <person name="Rosa C.A."/>
            <person name="Scheuner C."/>
            <person name="Sibirny A.A."/>
            <person name="Slot J.C."/>
            <person name="Stielow J.B."/>
            <person name="Sun H."/>
            <person name="Kurtzman C.P."/>
            <person name="Blackwell M."/>
            <person name="Grigoriev I.V."/>
            <person name="Jeffries T.W."/>
        </authorList>
    </citation>
    <scope>NUCLEOTIDE SEQUENCE [LARGE SCALE GENOMIC DNA]</scope>
    <source>
        <strain evidence="7">NRRL YB-2248</strain>
    </source>
</reference>
<dbReference type="PANTHER" id="PTHR15367:SF2">
    <property type="entry name" value="DNA-DIRECTED RNA POLYMERASE III SUBUNIT"/>
    <property type="match status" value="1"/>
</dbReference>
<dbReference type="InterPro" id="IPR024661">
    <property type="entry name" value="RNA_pol_III_Rpc31"/>
</dbReference>
<dbReference type="PANTHER" id="PTHR15367">
    <property type="entry name" value="DNA-DIRECTED RNA POLYMERASE III"/>
    <property type="match status" value="1"/>
</dbReference>
<evidence type="ECO:0000313" key="7">
    <source>
        <dbReference type="Proteomes" id="UP000094801"/>
    </source>
</evidence>
<keyword evidence="7" id="KW-1185">Reference proteome</keyword>
<comment type="similarity">
    <text evidence="2 4">Belongs to the eukaryotic RPC7 RNA polymerase subunit family.</text>
</comment>
<evidence type="ECO:0000256" key="3">
    <source>
        <dbReference type="ARBA" id="ARBA00023242"/>
    </source>
</evidence>
<name>A0A1E4SWT9_9ASCO</name>
<evidence type="ECO:0000256" key="1">
    <source>
        <dbReference type="ARBA" id="ARBA00004123"/>
    </source>
</evidence>
<gene>
    <name evidence="6" type="ORF">CANARDRAFT_236738</name>
</gene>
<accession>A0A1E4SWT9</accession>
<dbReference type="AlphaFoldDB" id="A0A1E4SWT9"/>
<feature type="region of interest" description="Disordered" evidence="5">
    <location>
        <begin position="151"/>
        <end position="210"/>
    </location>
</feature>
<evidence type="ECO:0000256" key="2">
    <source>
        <dbReference type="ARBA" id="ARBA00008352"/>
    </source>
</evidence>
<comment type="subcellular location">
    <subcellularLocation>
        <location evidence="1 4">Nucleus</location>
    </subcellularLocation>
</comment>
<organism evidence="6 7">
    <name type="scientific">[Candida] arabinofermentans NRRL YB-2248</name>
    <dbReference type="NCBI Taxonomy" id="983967"/>
    <lineage>
        <taxon>Eukaryota</taxon>
        <taxon>Fungi</taxon>
        <taxon>Dikarya</taxon>
        <taxon>Ascomycota</taxon>
        <taxon>Saccharomycotina</taxon>
        <taxon>Pichiomycetes</taxon>
        <taxon>Pichiales</taxon>
        <taxon>Pichiaceae</taxon>
        <taxon>Ogataea</taxon>
        <taxon>Ogataea/Candida clade</taxon>
    </lineage>
</organism>
<evidence type="ECO:0000256" key="5">
    <source>
        <dbReference type="SAM" id="MobiDB-lite"/>
    </source>
</evidence>
<proteinExistence type="inferred from homology"/>
<dbReference type="EMBL" id="KV453859">
    <property type="protein sequence ID" value="ODV83963.1"/>
    <property type="molecule type" value="Genomic_DNA"/>
</dbReference>
<feature type="compositionally biased region" description="Acidic residues" evidence="5">
    <location>
        <begin position="194"/>
        <end position="210"/>
    </location>
</feature>
<keyword evidence="3 4" id="KW-0539">Nucleus</keyword>